<dbReference type="Proteomes" id="UP000886100">
    <property type="component" value="Unassembled WGS sequence"/>
</dbReference>
<accession>A0A7C5IYW9</accession>
<evidence type="ECO:0000256" key="1">
    <source>
        <dbReference type="SAM" id="Coils"/>
    </source>
</evidence>
<reference evidence="3" key="1">
    <citation type="journal article" date="2020" name="mSystems">
        <title>Genome- and Community-Level Interaction Insights into Carbon Utilization and Element Cycling Functions of Hydrothermarchaeota in Hydrothermal Sediment.</title>
        <authorList>
            <person name="Zhou Z."/>
            <person name="Liu Y."/>
            <person name="Xu W."/>
            <person name="Pan J."/>
            <person name="Luo Z.H."/>
            <person name="Li M."/>
        </authorList>
    </citation>
    <scope>NUCLEOTIDE SEQUENCE [LARGE SCALE GENOMIC DNA]</scope>
    <source>
        <strain evidence="3">HyVt-535</strain>
    </source>
</reference>
<proteinExistence type="predicted"/>
<feature type="chain" id="PRO_5027840649" description="DUF4252 domain-containing protein" evidence="2">
    <location>
        <begin position="21"/>
        <end position="199"/>
    </location>
</feature>
<name>A0A7C5IYW9_9GAMM</name>
<evidence type="ECO:0000256" key="2">
    <source>
        <dbReference type="SAM" id="SignalP"/>
    </source>
</evidence>
<keyword evidence="2" id="KW-0732">Signal</keyword>
<dbReference type="EMBL" id="DROM01000212">
    <property type="protein sequence ID" value="HHH13271.1"/>
    <property type="molecule type" value="Genomic_DNA"/>
</dbReference>
<evidence type="ECO:0000313" key="3">
    <source>
        <dbReference type="EMBL" id="HHH13271.1"/>
    </source>
</evidence>
<sequence>MLQKSHLILFLLGLPLAAAADSVTEQIDAGKAAYEAGEYRKAVEELNFAIAEIQEKISEQDRKLLPDPLPGWQAEEAQAQSMAMMGMAGSALNRTYYRESGEQVTIEVVADSPMIQMFAMMLANPMMLQGDPSTKVFRHKGERGLMKHEPGSRDWEATLLLAGGRILVQVTGTGLEDDGPVKAYLDALDLEKLKSRLAH</sequence>
<feature type="coiled-coil region" evidence="1">
    <location>
        <begin position="36"/>
        <end position="63"/>
    </location>
</feature>
<evidence type="ECO:0008006" key="4">
    <source>
        <dbReference type="Google" id="ProtNLM"/>
    </source>
</evidence>
<gene>
    <name evidence="3" type="ORF">ENJ98_03460</name>
</gene>
<organism evidence="3">
    <name type="scientific">Thiolapillus brandeum</name>
    <dbReference type="NCBI Taxonomy" id="1076588"/>
    <lineage>
        <taxon>Bacteria</taxon>
        <taxon>Pseudomonadati</taxon>
        <taxon>Pseudomonadota</taxon>
        <taxon>Gammaproteobacteria</taxon>
        <taxon>Chromatiales</taxon>
        <taxon>Sedimenticolaceae</taxon>
        <taxon>Thiolapillus</taxon>
    </lineage>
</organism>
<protein>
    <recommendedName>
        <fullName evidence="4">DUF4252 domain-containing protein</fullName>
    </recommendedName>
</protein>
<dbReference type="AlphaFoldDB" id="A0A7C5IYW9"/>
<comment type="caution">
    <text evidence="3">The sequence shown here is derived from an EMBL/GenBank/DDBJ whole genome shotgun (WGS) entry which is preliminary data.</text>
</comment>
<feature type="signal peptide" evidence="2">
    <location>
        <begin position="1"/>
        <end position="20"/>
    </location>
</feature>
<keyword evidence="1" id="KW-0175">Coiled coil</keyword>